<evidence type="ECO:0000313" key="12">
    <source>
        <dbReference type="Proteomes" id="UP001630127"/>
    </source>
</evidence>
<dbReference type="AlphaFoldDB" id="A0ABD2XYM3"/>
<dbReference type="GO" id="GO:0006952">
    <property type="term" value="P:defense response"/>
    <property type="evidence" value="ECO:0007669"/>
    <property type="project" value="UniProtKB-KW"/>
</dbReference>
<dbReference type="PROSITE" id="PS51032">
    <property type="entry name" value="AP2_ERF"/>
    <property type="match status" value="1"/>
</dbReference>
<keyword evidence="12" id="KW-1185">Reference proteome</keyword>
<keyword evidence="6" id="KW-0804">Transcription</keyword>
<dbReference type="InterPro" id="IPR001471">
    <property type="entry name" value="AP2/ERF_dom"/>
</dbReference>
<dbReference type="InterPro" id="IPR045277">
    <property type="entry name" value="DRE1A-I"/>
</dbReference>
<evidence type="ECO:0000313" key="11">
    <source>
        <dbReference type="EMBL" id="KAL3499415.1"/>
    </source>
</evidence>
<dbReference type="SUPFAM" id="SSF54171">
    <property type="entry name" value="DNA-binding domain"/>
    <property type="match status" value="1"/>
</dbReference>
<dbReference type="Gene3D" id="3.30.730.10">
    <property type="entry name" value="AP2/ERF domain"/>
    <property type="match status" value="1"/>
</dbReference>
<organism evidence="11 12">
    <name type="scientific">Cinchona calisaya</name>
    <dbReference type="NCBI Taxonomy" id="153742"/>
    <lineage>
        <taxon>Eukaryota</taxon>
        <taxon>Viridiplantae</taxon>
        <taxon>Streptophyta</taxon>
        <taxon>Embryophyta</taxon>
        <taxon>Tracheophyta</taxon>
        <taxon>Spermatophyta</taxon>
        <taxon>Magnoliopsida</taxon>
        <taxon>eudicotyledons</taxon>
        <taxon>Gunneridae</taxon>
        <taxon>Pentapetalae</taxon>
        <taxon>asterids</taxon>
        <taxon>lamiids</taxon>
        <taxon>Gentianales</taxon>
        <taxon>Rubiaceae</taxon>
        <taxon>Cinchonoideae</taxon>
        <taxon>Cinchoneae</taxon>
        <taxon>Cinchona</taxon>
    </lineage>
</organism>
<evidence type="ECO:0000256" key="8">
    <source>
        <dbReference type="ARBA" id="ARBA00024343"/>
    </source>
</evidence>
<feature type="domain" description="AP2/ERF" evidence="10">
    <location>
        <begin position="93"/>
        <end position="149"/>
    </location>
</feature>
<dbReference type="PANTHER" id="PTHR31839:SF85">
    <property type="entry name" value="AP2_ERF DOMAIN-CONTAINING PROTEIN"/>
    <property type="match status" value="1"/>
</dbReference>
<feature type="region of interest" description="Disordered" evidence="9">
    <location>
        <begin position="156"/>
        <end position="203"/>
    </location>
</feature>
<feature type="compositionally biased region" description="Low complexity" evidence="9">
    <location>
        <begin position="156"/>
        <end position="171"/>
    </location>
</feature>
<dbReference type="Proteomes" id="UP001630127">
    <property type="component" value="Unassembled WGS sequence"/>
</dbReference>
<protein>
    <recommendedName>
        <fullName evidence="10">AP2/ERF domain-containing protein</fullName>
    </recommendedName>
</protein>
<comment type="caution">
    <text evidence="11">The sequence shown here is derived from an EMBL/GenBank/DDBJ whole genome shotgun (WGS) entry which is preliminary data.</text>
</comment>
<comment type="similarity">
    <text evidence="8">Belongs to the AP2/ERF transcription factor family. ERF subfamily.</text>
</comment>
<dbReference type="InterPro" id="IPR016177">
    <property type="entry name" value="DNA-bd_dom_sf"/>
</dbReference>
<evidence type="ECO:0000259" key="10">
    <source>
        <dbReference type="PROSITE" id="PS51032"/>
    </source>
</evidence>
<dbReference type="FunFam" id="3.30.730.10:FF:000001">
    <property type="entry name" value="Ethylene-responsive transcription factor 2"/>
    <property type="match status" value="1"/>
</dbReference>
<sequence length="257" mass="28286">MDDHQHLTNLSSLAQEIRIHPTQQKPFYPIFCPSLPPPQNQQKSTHFLSINKNEATQSSISNVRVQVPSTKTIMSSKSSGGSPSRPLGKKHPMYRGIRSRSGKWVSEIREPRKTSRIWLGTYPTPEMAAAAYDVAALALKGSNVVLNFPDRVSSFPVPASSSPSDIRSSAAGAAEVMREKTISDQQQHGSSGDHQDTTSLGGEDDEFVDLDAMIDMPNLLVDMAEGMLVSPPRIHTPPSGYGYSTEHYDVESLWNYF</sequence>
<gene>
    <name evidence="11" type="ORF">ACH5RR_038508</name>
</gene>
<keyword evidence="5" id="KW-0010">Activator</keyword>
<dbReference type="InterPro" id="IPR036955">
    <property type="entry name" value="AP2/ERF_dom_sf"/>
</dbReference>
<dbReference type="Pfam" id="PF00847">
    <property type="entry name" value="AP2"/>
    <property type="match status" value="1"/>
</dbReference>
<dbReference type="CDD" id="cd00018">
    <property type="entry name" value="AP2"/>
    <property type="match status" value="1"/>
</dbReference>
<evidence type="ECO:0000256" key="4">
    <source>
        <dbReference type="ARBA" id="ARBA00023125"/>
    </source>
</evidence>
<name>A0ABD2XYM3_9GENT</name>
<evidence type="ECO:0000256" key="1">
    <source>
        <dbReference type="ARBA" id="ARBA00004123"/>
    </source>
</evidence>
<evidence type="ECO:0000256" key="3">
    <source>
        <dbReference type="ARBA" id="ARBA00023015"/>
    </source>
</evidence>
<evidence type="ECO:0000256" key="7">
    <source>
        <dbReference type="ARBA" id="ARBA00023242"/>
    </source>
</evidence>
<keyword evidence="3" id="KW-0805">Transcription regulation</keyword>
<dbReference type="SMART" id="SM00380">
    <property type="entry name" value="AP2"/>
    <property type="match status" value="1"/>
</dbReference>
<reference evidence="11 12" key="1">
    <citation type="submission" date="2024-11" db="EMBL/GenBank/DDBJ databases">
        <title>A near-complete genome assembly of Cinchona calisaya.</title>
        <authorList>
            <person name="Lian D.C."/>
            <person name="Zhao X.W."/>
            <person name="Wei L."/>
        </authorList>
    </citation>
    <scope>NUCLEOTIDE SEQUENCE [LARGE SCALE GENOMIC DNA]</scope>
    <source>
        <tissue evidence="11">Nenye</tissue>
    </source>
</reference>
<evidence type="ECO:0000256" key="9">
    <source>
        <dbReference type="SAM" id="MobiDB-lite"/>
    </source>
</evidence>
<feature type="compositionally biased region" description="Low complexity" evidence="9">
    <location>
        <begin position="72"/>
        <end position="84"/>
    </location>
</feature>
<proteinExistence type="inferred from homology"/>
<evidence type="ECO:0000256" key="2">
    <source>
        <dbReference type="ARBA" id="ARBA00022821"/>
    </source>
</evidence>
<feature type="region of interest" description="Disordered" evidence="9">
    <location>
        <begin position="72"/>
        <end position="94"/>
    </location>
</feature>
<comment type="subcellular location">
    <subcellularLocation>
        <location evidence="1">Nucleus</location>
    </subcellularLocation>
</comment>
<dbReference type="PANTHER" id="PTHR31839">
    <property type="entry name" value="DEHYDRATION-RESPONSIVE ELEMENT-BINDING PROTEIN 1D"/>
    <property type="match status" value="1"/>
</dbReference>
<keyword evidence="2" id="KW-0611">Plant defense</keyword>
<dbReference type="GO" id="GO:0005634">
    <property type="term" value="C:nucleus"/>
    <property type="evidence" value="ECO:0007669"/>
    <property type="project" value="UniProtKB-SubCell"/>
</dbReference>
<dbReference type="GO" id="GO:0003677">
    <property type="term" value="F:DNA binding"/>
    <property type="evidence" value="ECO:0007669"/>
    <property type="project" value="UniProtKB-KW"/>
</dbReference>
<keyword evidence="7" id="KW-0539">Nucleus</keyword>
<evidence type="ECO:0000256" key="6">
    <source>
        <dbReference type="ARBA" id="ARBA00023163"/>
    </source>
</evidence>
<dbReference type="EMBL" id="JBJUIK010000016">
    <property type="protein sequence ID" value="KAL3499415.1"/>
    <property type="molecule type" value="Genomic_DNA"/>
</dbReference>
<accession>A0ABD2XYM3</accession>
<keyword evidence="4" id="KW-0238">DNA-binding</keyword>
<evidence type="ECO:0000256" key="5">
    <source>
        <dbReference type="ARBA" id="ARBA00023159"/>
    </source>
</evidence>